<dbReference type="EMBL" id="JADBEK010000001">
    <property type="protein sequence ID" value="MBE1582262.1"/>
    <property type="molecule type" value="Genomic_DNA"/>
</dbReference>
<evidence type="ECO:0000313" key="4">
    <source>
        <dbReference type="Proteomes" id="UP000633509"/>
    </source>
</evidence>
<dbReference type="InterPro" id="IPR001466">
    <property type="entry name" value="Beta-lactam-related"/>
</dbReference>
<dbReference type="InterPro" id="IPR012338">
    <property type="entry name" value="Beta-lactam/transpept-like"/>
</dbReference>
<accession>A0ABR9LNM5</accession>
<organism evidence="3 4">
    <name type="scientific">Nonomuraea angiospora</name>
    <dbReference type="NCBI Taxonomy" id="46172"/>
    <lineage>
        <taxon>Bacteria</taxon>
        <taxon>Bacillati</taxon>
        <taxon>Actinomycetota</taxon>
        <taxon>Actinomycetes</taxon>
        <taxon>Streptosporangiales</taxon>
        <taxon>Streptosporangiaceae</taxon>
        <taxon>Nonomuraea</taxon>
    </lineage>
</organism>
<evidence type="ECO:0000256" key="1">
    <source>
        <dbReference type="ARBA" id="ARBA00022801"/>
    </source>
</evidence>
<sequence>MTGKWLDLAAESVSSWLDELVASGGAPGAVAIVGTVERTRVLTHGVIAPGLVDLPPHETVLFDIASLTKIVATWVGVGQAVAANDLDLDTPVGEYFGEESLPGSVVTTRQILSHTSGLMAATRFDRYVGSGRDLVELILSEPLDTPPGASYRYVNRGFVLLGLLLERLYKRPLDQLMSERVWQPWSMNDTSFGPLAASPAVAPTETRLPGTRPVWGVVHDENAAQMGGVAGHAGVFTTARDLAAFCRRVLTDDWTDTGFARYVEQSIQVHAGGDEHRGLAWLLSDDGRTMYHHGFTGSSIFVFKEKAAYVTVLSNAVYNSRDRRGLAALRQNIKGLAER</sequence>
<name>A0ABR9LNM5_9ACTN</name>
<keyword evidence="4" id="KW-1185">Reference proteome</keyword>
<protein>
    <submittedName>
        <fullName evidence="3">CubicO group peptidase (Beta-lactamase class C family)</fullName>
    </submittedName>
</protein>
<comment type="caution">
    <text evidence="3">The sequence shown here is derived from an EMBL/GenBank/DDBJ whole genome shotgun (WGS) entry which is preliminary data.</text>
</comment>
<dbReference type="PANTHER" id="PTHR43283">
    <property type="entry name" value="BETA-LACTAMASE-RELATED"/>
    <property type="match status" value="1"/>
</dbReference>
<dbReference type="InterPro" id="IPR050789">
    <property type="entry name" value="Diverse_Enzym_Activities"/>
</dbReference>
<dbReference type="Pfam" id="PF00144">
    <property type="entry name" value="Beta-lactamase"/>
    <property type="match status" value="1"/>
</dbReference>
<dbReference type="SUPFAM" id="SSF56601">
    <property type="entry name" value="beta-lactamase/transpeptidase-like"/>
    <property type="match status" value="1"/>
</dbReference>
<dbReference type="RefSeq" id="WP_192783566.1">
    <property type="nucleotide sequence ID" value="NZ_JADBEK010000001.1"/>
</dbReference>
<feature type="domain" description="Beta-lactamase-related" evidence="2">
    <location>
        <begin position="15"/>
        <end position="329"/>
    </location>
</feature>
<evidence type="ECO:0000259" key="2">
    <source>
        <dbReference type="Pfam" id="PF00144"/>
    </source>
</evidence>
<proteinExistence type="predicted"/>
<dbReference type="PANTHER" id="PTHR43283:SF11">
    <property type="entry name" value="BETA-LACTAMASE-RELATED DOMAIN-CONTAINING PROTEIN"/>
    <property type="match status" value="1"/>
</dbReference>
<reference evidence="3 4" key="1">
    <citation type="submission" date="2020-10" db="EMBL/GenBank/DDBJ databases">
        <title>Sequencing the genomes of 1000 actinobacteria strains.</title>
        <authorList>
            <person name="Klenk H.-P."/>
        </authorList>
    </citation>
    <scope>NUCLEOTIDE SEQUENCE [LARGE SCALE GENOMIC DNA]</scope>
    <source>
        <strain evidence="3 4">DSM 43173</strain>
    </source>
</reference>
<dbReference type="Gene3D" id="3.40.710.10">
    <property type="entry name" value="DD-peptidase/beta-lactamase superfamily"/>
    <property type="match status" value="1"/>
</dbReference>
<gene>
    <name evidence="3" type="ORF">H4W80_000520</name>
</gene>
<keyword evidence="1" id="KW-0378">Hydrolase</keyword>
<evidence type="ECO:0000313" key="3">
    <source>
        <dbReference type="EMBL" id="MBE1582262.1"/>
    </source>
</evidence>
<dbReference type="Proteomes" id="UP000633509">
    <property type="component" value="Unassembled WGS sequence"/>
</dbReference>